<evidence type="ECO:0000313" key="3">
    <source>
        <dbReference type="EMBL" id="RHW52858.1"/>
    </source>
</evidence>
<sequence length="264" mass="30458">MLDAKKLNQEYLDWVKKSYEYNQLDNGIVEIVSPFLDNFSDEIGMYAIPKKNGKIKLTDDGWTIDNLNSIGVNINKSKSRKNILEQQAKSYGIDVIDGELCTEVSEHDFPVAKHRLLQAIIFVNDMFMMAPKTTSNVFFDDIDNFFTENNIRTTKNSSYIGQSGLTHRYEFSIPGFKDDVPLRLIKTMAAGNNTMFAKSIVTDVMQTEPVVKNENPRFYVMLNNYNKNNKIIEINQDILNLFKSSSIQPVLYSEREKFLPEFRE</sequence>
<proteinExistence type="predicted"/>
<feature type="domain" description="DUF1828" evidence="1">
    <location>
        <begin position="33"/>
        <end position="123"/>
    </location>
</feature>
<name>A0ABX9LVG0_9LACO</name>
<reference evidence="3 4" key="1">
    <citation type="submission" date="2018-07" db="EMBL/GenBank/DDBJ databases">
        <title>Genome sequences of six Lactobacillus spp. isolated from bumble bee guts.</title>
        <authorList>
            <person name="Motta E.V.S."/>
            <person name="Moran N.A."/>
        </authorList>
    </citation>
    <scope>NUCLEOTIDE SEQUENCE [LARGE SCALE GENOMIC DNA]</scope>
    <source>
        <strain evidence="3 4">BI-4G</strain>
    </source>
</reference>
<feature type="domain" description="DUF1829" evidence="2">
    <location>
        <begin position="161"/>
        <end position="255"/>
    </location>
</feature>
<accession>A0ABX9LVG0</accession>
<comment type="caution">
    <text evidence="3">The sequence shown here is derived from an EMBL/GenBank/DDBJ whole genome shotgun (WGS) entry which is preliminary data.</text>
</comment>
<dbReference type="InterPro" id="IPR014960">
    <property type="entry name" value="DUF1828"/>
</dbReference>
<evidence type="ECO:0008006" key="5">
    <source>
        <dbReference type="Google" id="ProtNLM"/>
    </source>
</evidence>
<dbReference type="RefSeq" id="WP_118906827.1">
    <property type="nucleotide sequence ID" value="NZ_QOCU01000002.1"/>
</dbReference>
<dbReference type="Pfam" id="PF08862">
    <property type="entry name" value="DUF1829"/>
    <property type="match status" value="1"/>
</dbReference>
<dbReference type="Proteomes" id="UP000283380">
    <property type="component" value="Unassembled WGS sequence"/>
</dbReference>
<organism evidence="3 4">
    <name type="scientific">Lactobacillus bombicola</name>
    <dbReference type="NCBI Taxonomy" id="1505723"/>
    <lineage>
        <taxon>Bacteria</taxon>
        <taxon>Bacillati</taxon>
        <taxon>Bacillota</taxon>
        <taxon>Bacilli</taxon>
        <taxon>Lactobacillales</taxon>
        <taxon>Lactobacillaceae</taxon>
        <taxon>Lactobacillus</taxon>
    </lineage>
</organism>
<evidence type="ECO:0000313" key="4">
    <source>
        <dbReference type="Proteomes" id="UP000283380"/>
    </source>
</evidence>
<evidence type="ECO:0000259" key="1">
    <source>
        <dbReference type="Pfam" id="PF08861"/>
    </source>
</evidence>
<protein>
    <recommendedName>
        <fullName evidence="5">DUF1828 domain-containing protein</fullName>
    </recommendedName>
</protein>
<gene>
    <name evidence="3" type="ORF">DS834_02945</name>
</gene>
<dbReference type="InterPro" id="IPR014961">
    <property type="entry name" value="DUF1829"/>
</dbReference>
<evidence type="ECO:0000259" key="2">
    <source>
        <dbReference type="Pfam" id="PF08862"/>
    </source>
</evidence>
<keyword evidence="4" id="KW-1185">Reference proteome</keyword>
<dbReference type="EMBL" id="QOCU01000002">
    <property type="protein sequence ID" value="RHW52858.1"/>
    <property type="molecule type" value="Genomic_DNA"/>
</dbReference>
<dbReference type="Pfam" id="PF08861">
    <property type="entry name" value="DUF1828"/>
    <property type="match status" value="1"/>
</dbReference>